<feature type="binding site" evidence="8">
    <location>
        <position position="507"/>
    </location>
    <ligand>
        <name>substrate</name>
    </ligand>
</feature>
<dbReference type="Gene3D" id="3.20.20.70">
    <property type="entry name" value="Aldolase class I"/>
    <property type="match status" value="1"/>
</dbReference>
<dbReference type="RefSeq" id="WP_188887132.1">
    <property type="nucleotide sequence ID" value="NZ_BMHY01000001.1"/>
</dbReference>
<dbReference type="PROSITE" id="PS00512">
    <property type="entry name" value="ALPHA_GALACTOSIDASE"/>
    <property type="match status" value="1"/>
</dbReference>
<dbReference type="Pfam" id="PF16874">
    <property type="entry name" value="Glyco_hydro_36C"/>
    <property type="match status" value="1"/>
</dbReference>
<dbReference type="Proteomes" id="UP000600247">
    <property type="component" value="Unassembled WGS sequence"/>
</dbReference>
<evidence type="ECO:0000256" key="6">
    <source>
        <dbReference type="PIRNR" id="PIRNR005536"/>
    </source>
</evidence>
<evidence type="ECO:0000256" key="1">
    <source>
        <dbReference type="ARBA" id="ARBA00001255"/>
    </source>
</evidence>
<feature type="active site" description="Proton donor" evidence="7">
    <location>
        <position position="529"/>
    </location>
</feature>
<dbReference type="Gene3D" id="2.70.98.60">
    <property type="entry name" value="alpha-galactosidase from lactobacil brevis"/>
    <property type="match status" value="1"/>
</dbReference>
<feature type="domain" description="Glycosyl hydrolase family 36 C-terminal" evidence="9">
    <location>
        <begin position="630"/>
        <end position="703"/>
    </location>
</feature>
<dbReference type="InterPro" id="IPR013780">
    <property type="entry name" value="Glyco_hydro_b"/>
</dbReference>
<dbReference type="FunFam" id="3.20.20.70:FF:000118">
    <property type="entry name" value="Alpha-galactosidase"/>
    <property type="match status" value="1"/>
</dbReference>
<feature type="binding site" evidence="8">
    <location>
        <position position="529"/>
    </location>
    <ligand>
        <name>substrate</name>
    </ligand>
</feature>
<dbReference type="GO" id="GO:0004557">
    <property type="term" value="F:alpha-galactosidase activity"/>
    <property type="evidence" value="ECO:0007669"/>
    <property type="project" value="UniProtKB-UniRule"/>
</dbReference>
<evidence type="ECO:0000256" key="8">
    <source>
        <dbReference type="PIRSR" id="PIRSR005536-2"/>
    </source>
</evidence>
<sequence length="711" mass="81154">MGLALWFDKQTSRWLLQGNNISYGLGVDRNGTLQHLYYGSKLPFITDLPDSNVAIHHSSFEPSGGITQQEYPAWGGMYYNEPCLKATFSDDVRDTRLVYKEHRMNEGEQMDELVIVLQDSYYPLLVHLHYRLFPGQDIIERYAVIENTGQEAITLEQALSGTWHAPRGNRYRLTHLAGKWIEETQIYRDEITPGKKTLESRRGNTGAQANPWFAIDRGTADEDQGEVWYGALAWSGNWKITVEYNPFKLLQVSGGVHDFDFSWHLAGGSSFQTPGFVGGYTRGGFGQASRNLHSYQREHVLPQPIAQDVRPVLYNSWEATYFDVTEQGQVQLAEKAAAIGVELFVIDDGWFGERNHDRAGLGDWTVNPEKFPNGLKPLIDKVESLGMKFGIWVEPEMVNPDSNLYRNHPDWVYHFPNRPRTESRNQLVLNVTKPEVQAFMFEALDKLLSSNNIHFVKWDMNRSFSEPGWPDAPKENQKEIWVRHVQGLYDIIARLRKNHPHVAFEACSGGGARIDLGIMSLTDEVWTSDNTDPYERLFIQEGYSMGYNAQAMMCWVADAGKWVKNRPASVAYRFHSSMMGSLGIGGNLTQWSEEELEESRFWVEEYKSIRHIVQKGDQYRLLSPREGNTTAVQYVTADKNESVVIALMHPQKFQNPSPRIYLRGLQEESLYKVSDIEEPLSGRALMARGIDVNLHGDMASKLLKINRVNVD</sequence>
<feature type="binding site" evidence="8">
    <location>
        <begin position="457"/>
        <end position="461"/>
    </location>
    <ligand>
        <name>substrate</name>
    </ligand>
</feature>
<dbReference type="Pfam" id="PF02065">
    <property type="entry name" value="Melibiase"/>
    <property type="match status" value="1"/>
</dbReference>
<evidence type="ECO:0000256" key="3">
    <source>
        <dbReference type="ARBA" id="ARBA00012755"/>
    </source>
</evidence>
<dbReference type="AlphaFoldDB" id="A0A917LS63"/>
<evidence type="ECO:0000256" key="2">
    <source>
        <dbReference type="ARBA" id="ARBA00006202"/>
    </source>
</evidence>
<gene>
    <name evidence="11" type="primary">galA</name>
    <name evidence="11" type="ORF">GCM10010918_02590</name>
</gene>
<evidence type="ECO:0000259" key="10">
    <source>
        <dbReference type="Pfam" id="PF16875"/>
    </source>
</evidence>
<name>A0A917LS63_9BACL</name>
<dbReference type="EMBL" id="BMHY01000001">
    <property type="protein sequence ID" value="GGG53411.1"/>
    <property type="molecule type" value="Genomic_DNA"/>
</dbReference>
<dbReference type="InterPro" id="IPR038417">
    <property type="entry name" value="Alpga-gal_N_sf"/>
</dbReference>
<evidence type="ECO:0000256" key="7">
    <source>
        <dbReference type="PIRSR" id="PIRSR005536-1"/>
    </source>
</evidence>
<dbReference type="InterPro" id="IPR017853">
    <property type="entry name" value="GH"/>
</dbReference>
<keyword evidence="4 6" id="KW-0378">Hydrolase</keyword>
<dbReference type="PIRSF" id="PIRSF005536">
    <property type="entry name" value="Agal"/>
    <property type="match status" value="1"/>
</dbReference>
<feature type="binding site" evidence="8">
    <location>
        <position position="424"/>
    </location>
    <ligand>
        <name>substrate</name>
    </ligand>
</feature>
<dbReference type="GO" id="GO:0016052">
    <property type="term" value="P:carbohydrate catabolic process"/>
    <property type="evidence" value="ECO:0007669"/>
    <property type="project" value="InterPro"/>
</dbReference>
<feature type="binding site" evidence="8">
    <location>
        <position position="180"/>
    </location>
    <ligand>
        <name>substrate</name>
    </ligand>
</feature>
<evidence type="ECO:0000313" key="11">
    <source>
        <dbReference type="EMBL" id="GGG53411.1"/>
    </source>
</evidence>
<feature type="domain" description="Glycosyl hydrolase family 36 N-terminal" evidence="10">
    <location>
        <begin position="31"/>
        <end position="266"/>
    </location>
</feature>
<evidence type="ECO:0000313" key="12">
    <source>
        <dbReference type="Proteomes" id="UP000600247"/>
    </source>
</evidence>
<protein>
    <recommendedName>
        <fullName evidence="3 6">Alpha-galactosidase</fullName>
        <ecNumber evidence="3 6">3.2.1.22</ecNumber>
    </recommendedName>
</protein>
<evidence type="ECO:0000259" key="9">
    <source>
        <dbReference type="Pfam" id="PF16874"/>
    </source>
</evidence>
<dbReference type="PRINTS" id="PR00743">
    <property type="entry name" value="GLHYDRLASE36"/>
</dbReference>
<evidence type="ECO:0000256" key="5">
    <source>
        <dbReference type="ARBA" id="ARBA00023295"/>
    </source>
</evidence>
<comment type="catalytic activity">
    <reaction evidence="1 6">
        <text>Hydrolysis of terminal, non-reducing alpha-D-galactose residues in alpha-D-galactosides, including galactose oligosaccharides, galactomannans and galactolipids.</text>
        <dbReference type="EC" id="3.2.1.22"/>
    </reaction>
</comment>
<dbReference type="Pfam" id="PF16875">
    <property type="entry name" value="Glyco_hydro_36N"/>
    <property type="match status" value="1"/>
</dbReference>
<comment type="caution">
    <text evidence="11">The sequence shown here is derived from an EMBL/GenBank/DDBJ whole genome shotgun (WGS) entry which is preliminary data.</text>
</comment>
<dbReference type="InterPro" id="IPR031704">
    <property type="entry name" value="Glyco_hydro_36_N"/>
</dbReference>
<organism evidence="11 12">
    <name type="scientific">Paenibacillus radicis</name>
    <name type="common">ex Gao et al. 2016</name>
    <dbReference type="NCBI Taxonomy" id="1737354"/>
    <lineage>
        <taxon>Bacteria</taxon>
        <taxon>Bacillati</taxon>
        <taxon>Bacillota</taxon>
        <taxon>Bacilli</taxon>
        <taxon>Bacillales</taxon>
        <taxon>Paenibacillaceae</taxon>
        <taxon>Paenibacillus</taxon>
    </lineage>
</organism>
<dbReference type="SUPFAM" id="SSF51445">
    <property type="entry name" value="(Trans)glycosidases"/>
    <property type="match status" value="1"/>
</dbReference>
<dbReference type="PANTHER" id="PTHR43053">
    <property type="entry name" value="GLYCOSIDASE FAMILY 31"/>
    <property type="match status" value="1"/>
</dbReference>
<reference evidence="11 12" key="1">
    <citation type="journal article" date="2014" name="Int. J. Syst. Evol. Microbiol.">
        <title>Complete genome sequence of Corynebacterium casei LMG S-19264T (=DSM 44701T), isolated from a smear-ripened cheese.</title>
        <authorList>
            <consortium name="US DOE Joint Genome Institute (JGI-PGF)"/>
            <person name="Walter F."/>
            <person name="Albersmeier A."/>
            <person name="Kalinowski J."/>
            <person name="Ruckert C."/>
        </authorList>
    </citation>
    <scope>NUCLEOTIDE SEQUENCE [LARGE SCALE GENOMIC DNA]</scope>
    <source>
        <strain evidence="11 12">CGMCC 1.15286</strain>
    </source>
</reference>
<evidence type="ECO:0000256" key="4">
    <source>
        <dbReference type="ARBA" id="ARBA00022801"/>
    </source>
</evidence>
<dbReference type="InterPro" id="IPR031705">
    <property type="entry name" value="Glyco_hydro_36_C"/>
</dbReference>
<accession>A0A917LS63</accession>
<keyword evidence="5 6" id="KW-0326">Glycosidase</keyword>
<dbReference type="PANTHER" id="PTHR43053:SF3">
    <property type="entry name" value="ALPHA-GALACTOSIDASE C-RELATED"/>
    <property type="match status" value="1"/>
</dbReference>
<dbReference type="CDD" id="cd14791">
    <property type="entry name" value="GH36"/>
    <property type="match status" value="1"/>
</dbReference>
<dbReference type="Gene3D" id="2.60.40.1180">
    <property type="entry name" value="Golgi alpha-mannosidase II"/>
    <property type="match status" value="1"/>
</dbReference>
<keyword evidence="12" id="KW-1185">Reference proteome</keyword>
<dbReference type="InterPro" id="IPR002252">
    <property type="entry name" value="Glyco_hydro_36"/>
</dbReference>
<dbReference type="InterPro" id="IPR013785">
    <property type="entry name" value="Aldolase_TIM"/>
</dbReference>
<proteinExistence type="inferred from homology"/>
<dbReference type="InterPro" id="IPR000111">
    <property type="entry name" value="Glyco_hydro_27/36_CS"/>
</dbReference>
<comment type="similarity">
    <text evidence="2">Belongs to the glycosyl hydrolase 36 family.</text>
</comment>
<feature type="active site" description="Nucleophile" evidence="7">
    <location>
        <position position="459"/>
    </location>
</feature>
<dbReference type="InterPro" id="IPR050985">
    <property type="entry name" value="Alpha-glycosidase_related"/>
</dbReference>
<feature type="binding site" evidence="8">
    <location>
        <begin position="347"/>
        <end position="348"/>
    </location>
    <ligand>
        <name>substrate</name>
    </ligand>
</feature>
<dbReference type="EC" id="3.2.1.22" evidence="3 6"/>